<dbReference type="OrthoDB" id="9777257at2"/>
<keyword evidence="1" id="KW-0175">Coiled coil</keyword>
<dbReference type="InterPro" id="IPR007848">
    <property type="entry name" value="Small_mtfrase_dom"/>
</dbReference>
<keyword evidence="3" id="KW-0808">Transferase</keyword>
<evidence type="ECO:0000259" key="2">
    <source>
        <dbReference type="Pfam" id="PF05175"/>
    </source>
</evidence>
<keyword evidence="3" id="KW-0489">Methyltransferase</keyword>
<dbReference type="GO" id="GO:0032259">
    <property type="term" value="P:methylation"/>
    <property type="evidence" value="ECO:0007669"/>
    <property type="project" value="UniProtKB-KW"/>
</dbReference>
<keyword evidence="4" id="KW-1185">Reference proteome</keyword>
<organism evidence="3 4">
    <name type="scientific">Spiroplasma sabaudiense Ar-1343</name>
    <dbReference type="NCBI Taxonomy" id="1276257"/>
    <lineage>
        <taxon>Bacteria</taxon>
        <taxon>Bacillati</taxon>
        <taxon>Mycoplasmatota</taxon>
        <taxon>Mollicutes</taxon>
        <taxon>Entomoplasmatales</taxon>
        <taxon>Spiroplasmataceae</taxon>
        <taxon>Spiroplasma</taxon>
    </lineage>
</organism>
<dbReference type="InterPro" id="IPR050210">
    <property type="entry name" value="tRNA_Adenine-N(6)_MTase"/>
</dbReference>
<dbReference type="STRING" id="1276257.SSABA_v1c00110"/>
<dbReference type="PATRIC" id="fig|1276257.3.peg.11"/>
<dbReference type="eggNOG" id="COG4123">
    <property type="taxonomic scope" value="Bacteria"/>
</dbReference>
<dbReference type="Pfam" id="PF05175">
    <property type="entry name" value="MTS"/>
    <property type="match status" value="1"/>
</dbReference>
<dbReference type="GO" id="GO:0008757">
    <property type="term" value="F:S-adenosylmethionine-dependent methyltransferase activity"/>
    <property type="evidence" value="ECO:0007669"/>
    <property type="project" value="UniProtKB-ARBA"/>
</dbReference>
<dbReference type="KEGG" id="ssab:SSABA_v1c00110"/>
<dbReference type="GO" id="GO:0003676">
    <property type="term" value="F:nucleic acid binding"/>
    <property type="evidence" value="ECO:0007669"/>
    <property type="project" value="InterPro"/>
</dbReference>
<dbReference type="PANTHER" id="PTHR47739:SF1">
    <property type="entry name" value="TRNA1(VAL) (ADENINE(37)-N6)-METHYLTRANSFERASE"/>
    <property type="match status" value="1"/>
</dbReference>
<dbReference type="SUPFAM" id="SSF53335">
    <property type="entry name" value="S-adenosyl-L-methionine-dependent methyltransferases"/>
    <property type="match status" value="1"/>
</dbReference>
<name>W6A8D2_9MOLU</name>
<dbReference type="Gene3D" id="3.40.50.150">
    <property type="entry name" value="Vaccinia Virus protein VP39"/>
    <property type="match status" value="1"/>
</dbReference>
<dbReference type="PROSITE" id="PS00092">
    <property type="entry name" value="N6_MTASE"/>
    <property type="match status" value="1"/>
</dbReference>
<evidence type="ECO:0000313" key="3">
    <source>
        <dbReference type="EMBL" id="AHI53423.1"/>
    </source>
</evidence>
<dbReference type="Proteomes" id="UP000019265">
    <property type="component" value="Chromosome"/>
</dbReference>
<dbReference type="InterPro" id="IPR002052">
    <property type="entry name" value="DNA_methylase_N6_adenine_CS"/>
</dbReference>
<dbReference type="GO" id="GO:0008170">
    <property type="term" value="F:N-methyltransferase activity"/>
    <property type="evidence" value="ECO:0007669"/>
    <property type="project" value="UniProtKB-ARBA"/>
</dbReference>
<dbReference type="RefSeq" id="WP_025250564.1">
    <property type="nucleotide sequence ID" value="NZ_CP006934.1"/>
</dbReference>
<reference evidence="3 4" key="1">
    <citation type="journal article" date="2014" name="Genome Biol. Evol.">
        <title>Molecular evolution of the substrate utilization strategies and putative virulence factors in mosquito-associated Spiroplasma species.</title>
        <authorList>
            <person name="Chang T.H."/>
            <person name="Lo W.S."/>
            <person name="Ku C."/>
            <person name="Chen L.L."/>
            <person name="Kuo C.H."/>
        </authorList>
    </citation>
    <scope>NUCLEOTIDE SEQUENCE [LARGE SCALE GENOMIC DNA]</scope>
    <source>
        <strain evidence="3">Ar-1343</strain>
    </source>
</reference>
<dbReference type="AlphaFoldDB" id="W6A8D2"/>
<gene>
    <name evidence="3" type="primary">yabB</name>
    <name evidence="3" type="ORF">SSABA_v1c00110</name>
</gene>
<sequence>MKVVNTILGYKDLVLVQDTDMFRFSLDTILLARFVKLNSKTKMIADFGTNNAVIPLIISKYTNAKIVGVEIQKDAFNIALENIKKNNLQSRIEVLNQNIKDFAKSQNHNFDIVICNPPFFKVNEGSNLNEKSELLTPARHETHINLEEIIACAAKCLKQGGRFSIVHRAERFEEILNHFNKYEIKAKNLQFVYSKAGQKAKTVLIDGIYQGNSGITILPPLIAHYDNGEYTKEVLELFED</sequence>
<proteinExistence type="predicted"/>
<dbReference type="CDD" id="cd02440">
    <property type="entry name" value="AdoMet_MTases"/>
    <property type="match status" value="1"/>
</dbReference>
<feature type="coiled-coil region" evidence="1">
    <location>
        <begin position="78"/>
        <end position="105"/>
    </location>
</feature>
<dbReference type="PANTHER" id="PTHR47739">
    <property type="entry name" value="TRNA1(VAL) (ADENINE(37)-N6)-METHYLTRANSFERASE"/>
    <property type="match status" value="1"/>
</dbReference>
<evidence type="ECO:0000256" key="1">
    <source>
        <dbReference type="SAM" id="Coils"/>
    </source>
</evidence>
<dbReference type="EMBL" id="CP006934">
    <property type="protein sequence ID" value="AHI53423.1"/>
    <property type="molecule type" value="Genomic_DNA"/>
</dbReference>
<evidence type="ECO:0000313" key="4">
    <source>
        <dbReference type="Proteomes" id="UP000019265"/>
    </source>
</evidence>
<accession>W6A8D2</accession>
<dbReference type="HOGENOM" id="CLU_061983_3_0_14"/>
<feature type="domain" description="Methyltransferase small" evidence="2">
    <location>
        <begin position="30"/>
        <end position="191"/>
    </location>
</feature>
<protein>
    <submittedName>
        <fullName evidence="3">Methyltransferase</fullName>
    </submittedName>
</protein>
<dbReference type="InterPro" id="IPR029063">
    <property type="entry name" value="SAM-dependent_MTases_sf"/>
</dbReference>